<reference evidence="2 3" key="1">
    <citation type="journal article" date="2014" name="Nat. Commun.">
        <title>Klebsormidium flaccidum genome reveals primary factors for plant terrestrial adaptation.</title>
        <authorList>
            <person name="Hori K."/>
            <person name="Maruyama F."/>
            <person name="Fujisawa T."/>
            <person name="Togashi T."/>
            <person name="Yamamoto N."/>
            <person name="Seo M."/>
            <person name="Sato S."/>
            <person name="Yamada T."/>
            <person name="Mori H."/>
            <person name="Tajima N."/>
            <person name="Moriyama T."/>
            <person name="Ikeuchi M."/>
            <person name="Watanabe M."/>
            <person name="Wada H."/>
            <person name="Kobayashi K."/>
            <person name="Saito M."/>
            <person name="Masuda T."/>
            <person name="Sasaki-Sekimoto Y."/>
            <person name="Mashiguchi K."/>
            <person name="Awai K."/>
            <person name="Shimojima M."/>
            <person name="Masuda S."/>
            <person name="Iwai M."/>
            <person name="Nobusawa T."/>
            <person name="Narise T."/>
            <person name="Kondo S."/>
            <person name="Saito H."/>
            <person name="Sato R."/>
            <person name="Murakawa M."/>
            <person name="Ihara Y."/>
            <person name="Oshima-Yamada Y."/>
            <person name="Ohtaka K."/>
            <person name="Satoh M."/>
            <person name="Sonobe K."/>
            <person name="Ishii M."/>
            <person name="Ohtani R."/>
            <person name="Kanamori-Sato M."/>
            <person name="Honoki R."/>
            <person name="Miyazaki D."/>
            <person name="Mochizuki H."/>
            <person name="Umetsu J."/>
            <person name="Higashi K."/>
            <person name="Shibata D."/>
            <person name="Kamiya Y."/>
            <person name="Sato N."/>
            <person name="Nakamura Y."/>
            <person name="Tabata S."/>
            <person name="Ida S."/>
            <person name="Kurokawa K."/>
            <person name="Ohta H."/>
        </authorList>
    </citation>
    <scope>NUCLEOTIDE SEQUENCE [LARGE SCALE GENOMIC DNA]</scope>
    <source>
        <strain evidence="2 3">NIES-2285</strain>
    </source>
</reference>
<feature type="region of interest" description="Disordered" evidence="1">
    <location>
        <begin position="1"/>
        <end position="77"/>
    </location>
</feature>
<dbReference type="EMBL" id="DF237038">
    <property type="protein sequence ID" value="GAQ81741.1"/>
    <property type="molecule type" value="Genomic_DNA"/>
</dbReference>
<organism evidence="2 3">
    <name type="scientific">Klebsormidium nitens</name>
    <name type="common">Green alga</name>
    <name type="synonym">Ulothrix nitens</name>
    <dbReference type="NCBI Taxonomy" id="105231"/>
    <lineage>
        <taxon>Eukaryota</taxon>
        <taxon>Viridiplantae</taxon>
        <taxon>Streptophyta</taxon>
        <taxon>Klebsormidiophyceae</taxon>
        <taxon>Klebsormidiales</taxon>
        <taxon>Klebsormidiaceae</taxon>
        <taxon>Klebsormidium</taxon>
    </lineage>
</organism>
<protein>
    <submittedName>
        <fullName evidence="2">Uncharacterized protein</fullName>
    </submittedName>
</protein>
<accession>A0A1Y1HXR3</accession>
<feature type="compositionally biased region" description="Polar residues" evidence="1">
    <location>
        <begin position="60"/>
        <end position="69"/>
    </location>
</feature>
<sequence length="77" mass="8028">MLAGWRGNGRTERLLGANIRGTTTAQQEPLLERGATHAQAAAAASHGAEEGHRNEGPPLTTATESASSDVTRRHQAA</sequence>
<keyword evidence="3" id="KW-1185">Reference proteome</keyword>
<evidence type="ECO:0000313" key="2">
    <source>
        <dbReference type="EMBL" id="GAQ81741.1"/>
    </source>
</evidence>
<name>A0A1Y1HXR3_KLENI</name>
<evidence type="ECO:0000313" key="3">
    <source>
        <dbReference type="Proteomes" id="UP000054558"/>
    </source>
</evidence>
<proteinExistence type="predicted"/>
<dbReference type="Proteomes" id="UP000054558">
    <property type="component" value="Unassembled WGS sequence"/>
</dbReference>
<dbReference type="AlphaFoldDB" id="A0A1Y1HXR3"/>
<feature type="compositionally biased region" description="Low complexity" evidence="1">
    <location>
        <begin position="36"/>
        <end position="46"/>
    </location>
</feature>
<evidence type="ECO:0000256" key="1">
    <source>
        <dbReference type="SAM" id="MobiDB-lite"/>
    </source>
</evidence>
<gene>
    <name evidence="2" type="ORF">KFL_000890300</name>
</gene>